<protein>
    <submittedName>
        <fullName evidence="1">Uncharacterized protein</fullName>
    </submittedName>
</protein>
<sequence>MDSAIVKLTRPPTKRHLGKKLRASKPIPTVPELFQEQFLVAHGFPHEDEAMGLKRNADGTVQPKKKGATVHRYSIKLQDPNSIKKVMRLEERLPGRGLGAAKLVLSKTMEGKGLLGRKLIMCAAPVILKCTMPVGKAAKERFAMFSIKMNVVMMDENGTVMHVWSEGLPPRGSLEPYTDT</sequence>
<evidence type="ECO:0000313" key="2">
    <source>
        <dbReference type="Proteomes" id="UP001515480"/>
    </source>
</evidence>
<comment type="caution">
    <text evidence="1">The sequence shown here is derived from an EMBL/GenBank/DDBJ whole genome shotgun (WGS) entry which is preliminary data.</text>
</comment>
<accession>A0AB34JNT3</accession>
<organism evidence="1 2">
    <name type="scientific">Prymnesium parvum</name>
    <name type="common">Toxic golden alga</name>
    <dbReference type="NCBI Taxonomy" id="97485"/>
    <lineage>
        <taxon>Eukaryota</taxon>
        <taxon>Haptista</taxon>
        <taxon>Haptophyta</taxon>
        <taxon>Prymnesiophyceae</taxon>
        <taxon>Prymnesiales</taxon>
        <taxon>Prymnesiaceae</taxon>
        <taxon>Prymnesium</taxon>
    </lineage>
</organism>
<reference evidence="1 2" key="1">
    <citation type="journal article" date="2024" name="Science">
        <title>Giant polyketide synthase enzymes in the biosynthesis of giant marine polyether toxins.</title>
        <authorList>
            <person name="Fallon T.R."/>
            <person name="Shende V.V."/>
            <person name="Wierzbicki I.H."/>
            <person name="Pendleton A.L."/>
            <person name="Watervoot N.F."/>
            <person name="Auber R.P."/>
            <person name="Gonzalez D.J."/>
            <person name="Wisecaver J.H."/>
            <person name="Moore B.S."/>
        </authorList>
    </citation>
    <scope>NUCLEOTIDE SEQUENCE [LARGE SCALE GENOMIC DNA]</scope>
    <source>
        <strain evidence="1 2">12B1</strain>
    </source>
</reference>
<proteinExistence type="predicted"/>
<dbReference type="EMBL" id="JBGBPQ010000006">
    <property type="protein sequence ID" value="KAL1523196.1"/>
    <property type="molecule type" value="Genomic_DNA"/>
</dbReference>
<dbReference type="AlphaFoldDB" id="A0AB34JNT3"/>
<evidence type="ECO:0000313" key="1">
    <source>
        <dbReference type="EMBL" id="KAL1523196.1"/>
    </source>
</evidence>
<keyword evidence="2" id="KW-1185">Reference proteome</keyword>
<dbReference type="Proteomes" id="UP001515480">
    <property type="component" value="Unassembled WGS sequence"/>
</dbReference>
<gene>
    <name evidence="1" type="ORF">AB1Y20_018149</name>
</gene>
<name>A0AB34JNT3_PRYPA</name>